<comment type="pathway">
    <text evidence="1">Metabolic intermediate biosynthesis; (R)-mevalonate biosynthesis; (R)-mevalonate from acetyl-CoA: step 2/3.</text>
</comment>
<evidence type="ECO:0000256" key="2">
    <source>
        <dbReference type="ARBA" id="ARBA00007061"/>
    </source>
</evidence>
<feature type="compositionally biased region" description="Low complexity" evidence="11">
    <location>
        <begin position="524"/>
        <end position="535"/>
    </location>
</feature>
<evidence type="ECO:0000256" key="11">
    <source>
        <dbReference type="SAM" id="MobiDB-lite"/>
    </source>
</evidence>
<dbReference type="GO" id="GO:0004421">
    <property type="term" value="F:hydroxymethylglutaryl-CoA synthase activity"/>
    <property type="evidence" value="ECO:0007669"/>
    <property type="project" value="UniProtKB-EC"/>
</dbReference>
<dbReference type="PROSITE" id="PS00107">
    <property type="entry name" value="PROTEIN_KINASE_ATP"/>
    <property type="match status" value="1"/>
</dbReference>
<evidence type="ECO:0000259" key="13">
    <source>
        <dbReference type="PROSITE" id="PS50195"/>
    </source>
</evidence>
<dbReference type="WBParaSite" id="maker-uti_cns_0006827-snap-gene-0.17-mRNA-1">
    <property type="protein sequence ID" value="maker-uti_cns_0006827-snap-gene-0.17-mRNA-1"/>
    <property type="gene ID" value="maker-uti_cns_0006827-snap-gene-0.17"/>
</dbReference>
<keyword evidence="14" id="KW-1185">Reference proteome</keyword>
<feature type="binding site" evidence="9">
    <location>
        <position position="265"/>
    </location>
    <ligand>
        <name>CoA</name>
        <dbReference type="ChEBI" id="CHEBI:57287"/>
    </ligand>
</feature>
<feature type="active site" description="Acyl-thioester intermediate" evidence="8">
    <location>
        <position position="125"/>
    </location>
</feature>
<dbReference type="GO" id="GO:0016126">
    <property type="term" value="P:sterol biosynthetic process"/>
    <property type="evidence" value="ECO:0007669"/>
    <property type="project" value="UniProtKB-KW"/>
</dbReference>
<keyword evidence="5" id="KW-0443">Lipid metabolism</keyword>
<proteinExistence type="inferred from homology"/>
<protein>
    <recommendedName>
        <fullName evidence="3">hydroxymethylglutaryl-CoA synthase</fullName>
        <ecNumber evidence="3">2.3.3.10</ecNumber>
    </recommendedName>
</protein>
<dbReference type="PANTHER" id="PTHR43323">
    <property type="entry name" value="3-HYDROXY-3-METHYLGLUTARYL COENZYME A SYNTHASE"/>
    <property type="match status" value="1"/>
</dbReference>
<dbReference type="InterPro" id="IPR010122">
    <property type="entry name" value="HMG_CoA_synthase_euk"/>
</dbReference>
<feature type="binding site" evidence="10">
    <location>
        <position position="595"/>
    </location>
    <ligand>
        <name>ATP</name>
        <dbReference type="ChEBI" id="CHEBI:30616"/>
    </ligand>
</feature>
<evidence type="ECO:0000313" key="14">
    <source>
        <dbReference type="Proteomes" id="UP000095280"/>
    </source>
</evidence>
<evidence type="ECO:0000259" key="12">
    <source>
        <dbReference type="PROSITE" id="PS50011"/>
    </source>
</evidence>
<evidence type="ECO:0000256" key="4">
    <source>
        <dbReference type="ARBA" id="ARBA00022679"/>
    </source>
</evidence>
<keyword evidence="5" id="KW-0444">Lipid biosynthesis</keyword>
<dbReference type="InterPro" id="IPR013746">
    <property type="entry name" value="HMG_CoA_synt_C_dom"/>
</dbReference>
<dbReference type="Pfam" id="PF00069">
    <property type="entry name" value="Pkinase"/>
    <property type="match status" value="1"/>
</dbReference>
<evidence type="ECO:0000256" key="5">
    <source>
        <dbReference type="ARBA" id="ARBA00022955"/>
    </source>
</evidence>
<dbReference type="GO" id="GO:0010142">
    <property type="term" value="P:farnesyl diphosphate biosynthetic process, mevalonate pathway"/>
    <property type="evidence" value="ECO:0007669"/>
    <property type="project" value="InterPro"/>
</dbReference>
<dbReference type="InterPro" id="IPR017441">
    <property type="entry name" value="Protein_kinase_ATP_BS"/>
</dbReference>
<feature type="active site" description="Proton donor/acceptor" evidence="8">
    <location>
        <position position="93"/>
    </location>
</feature>
<organism evidence="14 15">
    <name type="scientific">Macrostomum lignano</name>
    <dbReference type="NCBI Taxonomy" id="282301"/>
    <lineage>
        <taxon>Eukaryota</taxon>
        <taxon>Metazoa</taxon>
        <taxon>Spiralia</taxon>
        <taxon>Lophotrochozoa</taxon>
        <taxon>Platyhelminthes</taxon>
        <taxon>Rhabditophora</taxon>
        <taxon>Macrostomorpha</taxon>
        <taxon>Macrostomida</taxon>
        <taxon>Macrostomidae</taxon>
        <taxon>Macrostomum</taxon>
    </lineage>
</organism>
<comment type="catalytic activity">
    <reaction evidence="7">
        <text>acetoacetyl-CoA + acetyl-CoA + H2O = (3S)-3-hydroxy-3-methylglutaryl-CoA + CoA + H(+)</text>
        <dbReference type="Rhea" id="RHEA:10188"/>
        <dbReference type="ChEBI" id="CHEBI:15377"/>
        <dbReference type="ChEBI" id="CHEBI:15378"/>
        <dbReference type="ChEBI" id="CHEBI:43074"/>
        <dbReference type="ChEBI" id="CHEBI:57286"/>
        <dbReference type="ChEBI" id="CHEBI:57287"/>
        <dbReference type="ChEBI" id="CHEBI:57288"/>
        <dbReference type="EC" id="2.3.3.10"/>
    </reaction>
    <physiologicalReaction direction="left-to-right" evidence="7">
        <dbReference type="Rhea" id="RHEA:10189"/>
    </physiologicalReaction>
</comment>
<dbReference type="Gene3D" id="3.30.200.20">
    <property type="entry name" value="Phosphorylase Kinase, domain 1"/>
    <property type="match status" value="1"/>
</dbReference>
<feature type="domain" description="PX" evidence="13">
    <location>
        <begin position="441"/>
        <end position="618"/>
    </location>
</feature>
<dbReference type="PROSITE" id="PS50011">
    <property type="entry name" value="PROTEIN_KINASE_DOM"/>
    <property type="match status" value="1"/>
</dbReference>
<dbReference type="InterPro" id="IPR016039">
    <property type="entry name" value="Thiolase-like"/>
</dbReference>
<evidence type="ECO:0000256" key="10">
    <source>
        <dbReference type="PROSITE-ProRule" id="PRU10141"/>
    </source>
</evidence>
<keyword evidence="4" id="KW-0808">Transferase</keyword>
<dbReference type="SUPFAM" id="SSF56112">
    <property type="entry name" value="Protein kinase-like (PK-like)"/>
    <property type="match status" value="1"/>
</dbReference>
<dbReference type="FunFam" id="3.40.47.10:FF:000008">
    <property type="entry name" value="3-hydroxy-3-methylglutaryl coenzyme A synthase"/>
    <property type="match status" value="1"/>
</dbReference>
<feature type="domain" description="Protein kinase" evidence="12">
    <location>
        <begin position="566"/>
        <end position="618"/>
    </location>
</feature>
<sequence>RFEKKSMIMQQPSNIGILALEIYFPNQYCDQAELEQFDGVSAGKYTIGLGQAQLGFCYPDEDVNSMALTVTQNLLQRNKISTHQIGFLEVGTETLIDKSKSTKTYLMQLFGDNSRIEGVDVKNACFGGTQALFHAVNWLESSYCDGRLALVVCSDIAVYARGPARCTGGAGAVAILLGPDAPLVFDSRVRALHMAHEFDFYKPDPSSEYATVDGQASVRCYLSALDSCYMLFREQLAKADGTDILSAKQPRYYCFHTPFSRLVQKSFARLAYLDCALRQKHGGPANGIDKCFAGFESLTLEQSRSSKEFESVCLKASQSQFDEQASPCLLLARRTGNMYTPSVYASLVSCLIGASPSELVGQRIALFSYGSGLAAAMFSVTCTDDPHRLAQLIGSLSHVTGWLDDRKKVTPEEFHRVLQEREEAYAKKPEPYSAESPRFGGLRGGTHYLAGIDSSWRRTYRVYKICVSSGGNSWFILRRYKEFSNLYDRLKKQYPEAGLKLPSKPRPDVINFLGLDVNPSRLTSASTSTATHASAVEGAADTGGGKEEENIDLGAKENRKATPSDFAFLKVIGKGSFGKVFLAKRKSDGRIFAVKVLQKEQIKKRNEVKHIMSERNVL</sequence>
<evidence type="ECO:0000256" key="3">
    <source>
        <dbReference type="ARBA" id="ARBA00012978"/>
    </source>
</evidence>
<dbReference type="GO" id="GO:0035091">
    <property type="term" value="F:phosphatidylinositol binding"/>
    <property type="evidence" value="ECO:0007669"/>
    <property type="project" value="InterPro"/>
</dbReference>
<keyword evidence="6" id="KW-0756">Sterol biosynthesis</keyword>
<name>A0A1I8HMN2_9PLAT</name>
<dbReference type="PROSITE" id="PS50195">
    <property type="entry name" value="PX"/>
    <property type="match status" value="1"/>
</dbReference>
<evidence type="ECO:0000256" key="8">
    <source>
        <dbReference type="PIRSR" id="PIRSR610122-1"/>
    </source>
</evidence>
<feature type="binding site" evidence="9">
    <location>
        <position position="217"/>
    </location>
    <ligand>
        <name>CoA</name>
        <dbReference type="ChEBI" id="CHEBI:57287"/>
    </ligand>
</feature>
<dbReference type="GO" id="GO:0004672">
    <property type="term" value="F:protein kinase activity"/>
    <property type="evidence" value="ECO:0007669"/>
    <property type="project" value="InterPro"/>
</dbReference>
<dbReference type="Gene3D" id="3.40.47.10">
    <property type="match status" value="1"/>
</dbReference>
<dbReference type="CDD" id="cd00827">
    <property type="entry name" value="init_cond_enzymes"/>
    <property type="match status" value="1"/>
</dbReference>
<dbReference type="InterPro" id="IPR011009">
    <property type="entry name" value="Kinase-like_dom_sf"/>
</dbReference>
<dbReference type="InterPro" id="IPR036871">
    <property type="entry name" value="PX_dom_sf"/>
</dbReference>
<dbReference type="InterPro" id="IPR001683">
    <property type="entry name" value="PX_dom"/>
</dbReference>
<keyword evidence="6" id="KW-0753">Steroid metabolism</keyword>
<dbReference type="Pfam" id="PF01154">
    <property type="entry name" value="HMG_CoA_synt_N"/>
    <property type="match status" value="1"/>
</dbReference>
<dbReference type="GO" id="GO:0006084">
    <property type="term" value="P:acetyl-CoA metabolic process"/>
    <property type="evidence" value="ECO:0007669"/>
    <property type="project" value="InterPro"/>
</dbReference>
<evidence type="ECO:0000256" key="7">
    <source>
        <dbReference type="ARBA" id="ARBA00049887"/>
    </source>
</evidence>
<keyword evidence="6" id="KW-1207">Sterol metabolism</keyword>
<evidence type="ECO:0000256" key="9">
    <source>
        <dbReference type="PIRSR" id="PIRSR610122-2"/>
    </source>
</evidence>
<dbReference type="SUPFAM" id="SSF64268">
    <property type="entry name" value="PX domain"/>
    <property type="match status" value="1"/>
</dbReference>
<dbReference type="Pfam" id="PF00787">
    <property type="entry name" value="PX"/>
    <property type="match status" value="1"/>
</dbReference>
<dbReference type="InterPro" id="IPR000719">
    <property type="entry name" value="Prot_kinase_dom"/>
</dbReference>
<evidence type="ECO:0000313" key="15">
    <source>
        <dbReference type="WBParaSite" id="maker-uti_cns_0006827-snap-gene-0.17-mRNA-1"/>
    </source>
</evidence>
<dbReference type="InterPro" id="IPR013528">
    <property type="entry name" value="HMG_CoA_synth_N"/>
</dbReference>
<comment type="similarity">
    <text evidence="2">Belongs to the thiolase-like superfamily. HMG-CoA synthase family.</text>
</comment>
<dbReference type="GO" id="GO:0005524">
    <property type="term" value="F:ATP binding"/>
    <property type="evidence" value="ECO:0007669"/>
    <property type="project" value="UniProtKB-UniRule"/>
</dbReference>
<dbReference type="NCBIfam" id="TIGR01833">
    <property type="entry name" value="HMG-CoA-S_euk"/>
    <property type="match status" value="1"/>
</dbReference>
<feature type="compositionally biased region" description="Basic and acidic residues" evidence="11">
    <location>
        <begin position="544"/>
        <end position="556"/>
    </location>
</feature>
<feature type="region of interest" description="Disordered" evidence="11">
    <location>
        <begin position="524"/>
        <end position="556"/>
    </location>
</feature>
<keyword evidence="10" id="KW-0547">Nucleotide-binding</keyword>
<evidence type="ECO:0000256" key="6">
    <source>
        <dbReference type="ARBA" id="ARBA00023011"/>
    </source>
</evidence>
<keyword evidence="10" id="KW-0067">ATP-binding</keyword>
<dbReference type="Proteomes" id="UP000095280">
    <property type="component" value="Unplaced"/>
</dbReference>
<dbReference type="EC" id="2.3.3.10" evidence="3"/>
<evidence type="ECO:0000256" key="1">
    <source>
        <dbReference type="ARBA" id="ARBA00005218"/>
    </source>
</evidence>
<dbReference type="PANTHER" id="PTHR43323:SF2">
    <property type="entry name" value="HYDROXYMETHYLGLUTARYL-COA SYNTHASE"/>
    <property type="match status" value="1"/>
</dbReference>
<accession>A0A1I8HMN2</accession>
<dbReference type="AlphaFoldDB" id="A0A1I8HMN2"/>
<keyword evidence="5" id="KW-0752">Steroid biosynthesis</keyword>
<feature type="active site" description="Proton donor/acceptor" evidence="8">
    <location>
        <position position="256"/>
    </location>
</feature>
<dbReference type="SUPFAM" id="SSF53901">
    <property type="entry name" value="Thiolase-like"/>
    <property type="match status" value="2"/>
</dbReference>
<reference evidence="15" key="1">
    <citation type="submission" date="2016-11" db="UniProtKB">
        <authorList>
            <consortium name="WormBaseParasite"/>
        </authorList>
    </citation>
    <scope>IDENTIFICATION</scope>
</reference>
<dbReference type="Pfam" id="PF08540">
    <property type="entry name" value="HMG_CoA_synt_C"/>
    <property type="match status" value="1"/>
</dbReference>